<dbReference type="EC" id="4.2.3.5" evidence="3"/>
<dbReference type="GO" id="GO:0004107">
    <property type="term" value="F:chorismate synthase activity"/>
    <property type="evidence" value="ECO:0007669"/>
    <property type="project" value="UniProtKB-EC"/>
</dbReference>
<dbReference type="GO" id="GO:0005829">
    <property type="term" value="C:cytosol"/>
    <property type="evidence" value="ECO:0007669"/>
    <property type="project" value="TreeGrafter"/>
</dbReference>
<accession>A0A6J7E3G8</accession>
<keyword evidence="5" id="KW-0285">Flavoprotein</keyword>
<dbReference type="HAMAP" id="MF_00300">
    <property type="entry name" value="Chorismate_synth"/>
    <property type="match status" value="1"/>
</dbReference>
<keyword evidence="9" id="KW-0057">Aromatic amino acid biosynthesis</keyword>
<evidence type="ECO:0000256" key="7">
    <source>
        <dbReference type="ARBA" id="ARBA00022827"/>
    </source>
</evidence>
<keyword evidence="10" id="KW-0456">Lyase</keyword>
<dbReference type="UniPathway" id="UPA00053">
    <property type="reaction ID" value="UER00090"/>
</dbReference>
<evidence type="ECO:0000256" key="10">
    <source>
        <dbReference type="ARBA" id="ARBA00023239"/>
    </source>
</evidence>
<reference evidence="11" key="1">
    <citation type="submission" date="2020-05" db="EMBL/GenBank/DDBJ databases">
        <authorList>
            <person name="Chiriac C."/>
            <person name="Salcher M."/>
            <person name="Ghai R."/>
            <person name="Kavagutti S V."/>
        </authorList>
    </citation>
    <scope>NUCLEOTIDE SEQUENCE</scope>
</reference>
<dbReference type="Pfam" id="PF01264">
    <property type="entry name" value="Chorismate_synt"/>
    <property type="match status" value="1"/>
</dbReference>
<protein>
    <recommendedName>
        <fullName evidence="3">chorismate synthase</fullName>
        <ecNumber evidence="3">4.2.3.5</ecNumber>
    </recommendedName>
</protein>
<dbReference type="FunFam" id="3.60.150.10:FF:000002">
    <property type="entry name" value="Chorismate synthase"/>
    <property type="match status" value="1"/>
</dbReference>
<keyword evidence="7" id="KW-0274">FAD</keyword>
<dbReference type="EMBL" id="CAFBLP010000020">
    <property type="protein sequence ID" value="CAB4874303.1"/>
    <property type="molecule type" value="Genomic_DNA"/>
</dbReference>
<evidence type="ECO:0000256" key="1">
    <source>
        <dbReference type="ARBA" id="ARBA00005044"/>
    </source>
</evidence>
<evidence type="ECO:0000256" key="9">
    <source>
        <dbReference type="ARBA" id="ARBA00023141"/>
    </source>
</evidence>
<dbReference type="CDD" id="cd07304">
    <property type="entry name" value="Chorismate_synthase"/>
    <property type="match status" value="1"/>
</dbReference>
<sequence length="387" mass="41013">MLRYLTAGESHGQALVVIVEGLPAGLPITVEEIQVEMGRRRLGYGRGPRQRFEVDEVTLVGGVRHGRTLGSPVAIEIKNTEWFRSDKWHNEMSPAPGVTNDPLTQPRPGHADLAGMQKYGFTDARDVLERASARETAARVAAGALAKKLLGTLGIEILSHVVQMGPAHSKSTQLPTMADLDAIDESPVRCFDKSAEDAMIAEIKAAAKDGDSLGGVVEVLAYGVPVGLGSHVHWDRKLDALLAQAVMSIQAVKGVEIGDGFEVAGRRGSAAHDAISWDANAGTYRRTTTLAGGTEGGMTTGEVVVVRAAMKPLATLNTPTLGTVDIITKEQTVSFKERTDVTAVPAMGVVAETMVALVLAAEAQRKFGGDSVEEFVRNAQAFTASLK</sequence>
<evidence type="ECO:0000256" key="2">
    <source>
        <dbReference type="ARBA" id="ARBA00008014"/>
    </source>
</evidence>
<dbReference type="GO" id="GO:0010181">
    <property type="term" value="F:FMN binding"/>
    <property type="evidence" value="ECO:0007669"/>
    <property type="project" value="TreeGrafter"/>
</dbReference>
<dbReference type="InterPro" id="IPR020541">
    <property type="entry name" value="Chorismate_synthase_CS"/>
</dbReference>
<dbReference type="GO" id="GO:0008652">
    <property type="term" value="P:amino acid biosynthetic process"/>
    <property type="evidence" value="ECO:0007669"/>
    <property type="project" value="UniProtKB-KW"/>
</dbReference>
<dbReference type="SUPFAM" id="SSF103263">
    <property type="entry name" value="Chorismate synthase, AroC"/>
    <property type="match status" value="1"/>
</dbReference>
<dbReference type="GO" id="GO:0009423">
    <property type="term" value="P:chorismate biosynthetic process"/>
    <property type="evidence" value="ECO:0007669"/>
    <property type="project" value="UniProtKB-UniPathway"/>
</dbReference>
<dbReference type="AlphaFoldDB" id="A0A6J7E3G8"/>
<keyword evidence="4" id="KW-0028">Amino-acid biosynthesis</keyword>
<evidence type="ECO:0000256" key="8">
    <source>
        <dbReference type="ARBA" id="ARBA00022857"/>
    </source>
</evidence>
<comment type="similarity">
    <text evidence="2">Belongs to the chorismate synthase family.</text>
</comment>
<dbReference type="PANTHER" id="PTHR21085:SF0">
    <property type="entry name" value="CHORISMATE SYNTHASE"/>
    <property type="match status" value="1"/>
</dbReference>
<dbReference type="PIRSF" id="PIRSF001456">
    <property type="entry name" value="Chorismate_synth"/>
    <property type="match status" value="1"/>
</dbReference>
<dbReference type="PROSITE" id="PS00788">
    <property type="entry name" value="CHORISMATE_SYNTHASE_2"/>
    <property type="match status" value="1"/>
</dbReference>
<evidence type="ECO:0000256" key="6">
    <source>
        <dbReference type="ARBA" id="ARBA00022643"/>
    </source>
</evidence>
<dbReference type="Gene3D" id="3.60.150.10">
    <property type="entry name" value="Chorismate synthase AroC"/>
    <property type="match status" value="1"/>
</dbReference>
<dbReference type="PROSITE" id="PS00787">
    <property type="entry name" value="CHORISMATE_SYNTHASE_1"/>
    <property type="match status" value="1"/>
</dbReference>
<proteinExistence type="inferred from homology"/>
<evidence type="ECO:0000313" key="11">
    <source>
        <dbReference type="EMBL" id="CAB4874303.1"/>
    </source>
</evidence>
<dbReference type="InterPro" id="IPR035904">
    <property type="entry name" value="Chorismate_synth_AroC_sf"/>
</dbReference>
<evidence type="ECO:0000256" key="5">
    <source>
        <dbReference type="ARBA" id="ARBA00022630"/>
    </source>
</evidence>
<keyword evidence="8" id="KW-0521">NADP</keyword>
<organism evidence="11">
    <name type="scientific">freshwater metagenome</name>
    <dbReference type="NCBI Taxonomy" id="449393"/>
    <lineage>
        <taxon>unclassified sequences</taxon>
        <taxon>metagenomes</taxon>
        <taxon>ecological metagenomes</taxon>
    </lineage>
</organism>
<gene>
    <name evidence="11" type="ORF">UFOPK3376_01028</name>
</gene>
<comment type="pathway">
    <text evidence="1">Metabolic intermediate biosynthesis; chorismate biosynthesis; chorismate from D-erythrose 4-phosphate and phosphoenolpyruvate: step 7/7.</text>
</comment>
<evidence type="ECO:0000256" key="3">
    <source>
        <dbReference type="ARBA" id="ARBA00013036"/>
    </source>
</evidence>
<dbReference type="InterPro" id="IPR000453">
    <property type="entry name" value="Chorismate_synth"/>
</dbReference>
<dbReference type="NCBIfam" id="NF003793">
    <property type="entry name" value="PRK05382.1"/>
    <property type="match status" value="1"/>
</dbReference>
<keyword evidence="6" id="KW-0288">FMN</keyword>
<dbReference type="GO" id="GO:0009073">
    <property type="term" value="P:aromatic amino acid family biosynthetic process"/>
    <property type="evidence" value="ECO:0007669"/>
    <property type="project" value="UniProtKB-KW"/>
</dbReference>
<dbReference type="PANTHER" id="PTHR21085">
    <property type="entry name" value="CHORISMATE SYNTHASE"/>
    <property type="match status" value="1"/>
</dbReference>
<evidence type="ECO:0000256" key="4">
    <source>
        <dbReference type="ARBA" id="ARBA00022605"/>
    </source>
</evidence>
<dbReference type="NCBIfam" id="TIGR00033">
    <property type="entry name" value="aroC"/>
    <property type="match status" value="1"/>
</dbReference>
<name>A0A6J7E3G8_9ZZZZ</name>